<evidence type="ECO:0000256" key="1">
    <source>
        <dbReference type="ARBA" id="ARBA00013260"/>
    </source>
</evidence>
<feature type="binding site" evidence="7">
    <location>
        <position position="66"/>
    </location>
    <ligand>
        <name>tRNA</name>
        <dbReference type="ChEBI" id="CHEBI:17843"/>
    </ligand>
</feature>
<dbReference type="GO" id="GO:0072344">
    <property type="term" value="P:rescue of stalled ribosome"/>
    <property type="evidence" value="ECO:0007669"/>
    <property type="project" value="UniProtKB-UniRule"/>
</dbReference>
<name>A0A0S2ZLM7_9FUSO</name>
<feature type="active site" description="Proton acceptor" evidence="7">
    <location>
        <position position="19"/>
    </location>
</feature>
<comment type="function">
    <text evidence="7">Catalyzes the release of premature peptidyl moieties from peptidyl-tRNA molecules trapped in stalled 50S ribosomal subunits, and thus maintains levels of free tRNAs and 50S ribosomes.</text>
</comment>
<dbReference type="GO" id="GO:0005737">
    <property type="term" value="C:cytoplasm"/>
    <property type="evidence" value="ECO:0007669"/>
    <property type="project" value="UniProtKB-SubCell"/>
</dbReference>
<keyword evidence="3 7" id="KW-0378">Hydrolase</keyword>
<dbReference type="EC" id="3.1.1.29" evidence="1 7"/>
<feature type="binding site" evidence="7">
    <location>
        <position position="14"/>
    </location>
    <ligand>
        <name>tRNA</name>
        <dbReference type="ChEBI" id="CHEBI:17843"/>
    </ligand>
</feature>
<dbReference type="PROSITE" id="PS01196">
    <property type="entry name" value="PEPT_TRNA_HYDROL_2"/>
    <property type="match status" value="1"/>
</dbReference>
<dbReference type="KEGG" id="fhw:RN87_03780"/>
<accession>A0A0S2ZLM7</accession>
<proteinExistence type="inferred from homology"/>
<dbReference type="CDD" id="cd00462">
    <property type="entry name" value="PTH"/>
    <property type="match status" value="1"/>
</dbReference>
<keyword evidence="7" id="KW-0963">Cytoplasm</keyword>
<dbReference type="SUPFAM" id="SSF53178">
    <property type="entry name" value="Peptidyl-tRNA hydrolase-like"/>
    <property type="match status" value="1"/>
</dbReference>
<dbReference type="FunFam" id="3.40.50.1470:FF:000001">
    <property type="entry name" value="Peptidyl-tRNA hydrolase"/>
    <property type="match status" value="1"/>
</dbReference>
<evidence type="ECO:0000256" key="9">
    <source>
        <dbReference type="RuleBase" id="RU004320"/>
    </source>
</evidence>
<dbReference type="Proteomes" id="UP000063275">
    <property type="component" value="Chromosome"/>
</dbReference>
<evidence type="ECO:0000256" key="7">
    <source>
        <dbReference type="HAMAP-Rule" id="MF_00083"/>
    </source>
</evidence>
<keyword evidence="4 7" id="KW-0694">RNA-binding</keyword>
<dbReference type="PROSITE" id="PS01195">
    <property type="entry name" value="PEPT_TRNA_HYDROL_1"/>
    <property type="match status" value="1"/>
</dbReference>
<evidence type="ECO:0000256" key="5">
    <source>
        <dbReference type="ARBA" id="ARBA00038063"/>
    </source>
</evidence>
<comment type="subunit">
    <text evidence="7">Monomer.</text>
</comment>
<reference evidence="10 11" key="1">
    <citation type="submission" date="2015-11" db="EMBL/GenBank/DDBJ databases">
        <authorList>
            <person name="Zhang Y."/>
            <person name="Guo Z."/>
        </authorList>
    </citation>
    <scope>NUCLEOTIDE SEQUENCE [LARGE SCALE GENOMIC DNA]</scope>
    <source>
        <strain evidence="10 11">ChDC F174</strain>
    </source>
</reference>
<dbReference type="Pfam" id="PF01195">
    <property type="entry name" value="Pept_tRNA_hydro"/>
    <property type="match status" value="1"/>
</dbReference>
<dbReference type="PANTHER" id="PTHR17224:SF1">
    <property type="entry name" value="PEPTIDYL-TRNA HYDROLASE"/>
    <property type="match status" value="1"/>
</dbReference>
<dbReference type="GO" id="GO:0004045">
    <property type="term" value="F:peptidyl-tRNA hydrolase activity"/>
    <property type="evidence" value="ECO:0007669"/>
    <property type="project" value="UniProtKB-UniRule"/>
</dbReference>
<comment type="function">
    <text evidence="7">Hydrolyzes ribosome-free peptidyl-tRNAs (with 1 or more amino acids incorporated), which drop off the ribosome during protein synthesis, or as a result of ribosome stalling.</text>
</comment>
<dbReference type="InterPro" id="IPR018171">
    <property type="entry name" value="Pept_tRNA_hydro_CS"/>
</dbReference>
<feature type="site" description="Discriminates between blocked and unblocked aminoacyl-tRNA" evidence="7">
    <location>
        <position position="9"/>
    </location>
</feature>
<dbReference type="InterPro" id="IPR001328">
    <property type="entry name" value="Pept_tRNA_hydro"/>
</dbReference>
<dbReference type="OrthoDB" id="9800507at2"/>
<feature type="binding site" evidence="7">
    <location>
        <position position="113"/>
    </location>
    <ligand>
        <name>tRNA</name>
        <dbReference type="ChEBI" id="CHEBI:17843"/>
    </ligand>
</feature>
<evidence type="ECO:0000256" key="6">
    <source>
        <dbReference type="ARBA" id="ARBA00050038"/>
    </source>
</evidence>
<protein>
    <recommendedName>
        <fullName evidence="6 7">Peptidyl-tRNA hydrolase</fullName>
        <shortName evidence="7">Pth</shortName>
        <ecNumber evidence="1 7">3.1.1.29</ecNumber>
    </recommendedName>
</protein>
<gene>
    <name evidence="7" type="primary">pth</name>
    <name evidence="10" type="ORF">RN87_03780</name>
</gene>
<evidence type="ECO:0000256" key="2">
    <source>
        <dbReference type="ARBA" id="ARBA00022555"/>
    </source>
</evidence>
<evidence type="ECO:0000313" key="10">
    <source>
        <dbReference type="EMBL" id="ALQ39673.1"/>
    </source>
</evidence>
<evidence type="ECO:0000256" key="4">
    <source>
        <dbReference type="ARBA" id="ARBA00022884"/>
    </source>
</evidence>
<organism evidence="10">
    <name type="scientific">Fusobacterium hwasookii ChDC F174</name>
    <dbReference type="NCBI Taxonomy" id="1307442"/>
    <lineage>
        <taxon>Bacteria</taxon>
        <taxon>Fusobacteriati</taxon>
        <taxon>Fusobacteriota</taxon>
        <taxon>Fusobacteriia</taxon>
        <taxon>Fusobacteriales</taxon>
        <taxon>Fusobacteriaceae</taxon>
        <taxon>Fusobacterium</taxon>
    </lineage>
</organism>
<dbReference type="HAMAP" id="MF_00083">
    <property type="entry name" value="Pept_tRNA_hydro_bact"/>
    <property type="match status" value="1"/>
</dbReference>
<dbReference type="GO" id="GO:0000049">
    <property type="term" value="F:tRNA binding"/>
    <property type="evidence" value="ECO:0007669"/>
    <property type="project" value="UniProtKB-UniRule"/>
</dbReference>
<keyword evidence="2 7" id="KW-0820">tRNA-binding</keyword>
<dbReference type="Gene3D" id="3.40.50.1470">
    <property type="entry name" value="Peptidyl-tRNA hydrolase"/>
    <property type="match status" value="1"/>
</dbReference>
<evidence type="ECO:0000256" key="3">
    <source>
        <dbReference type="ARBA" id="ARBA00022801"/>
    </source>
</evidence>
<dbReference type="InterPro" id="IPR036416">
    <property type="entry name" value="Pept_tRNA_hydro_sf"/>
</dbReference>
<evidence type="ECO:0000313" key="11">
    <source>
        <dbReference type="Proteomes" id="UP000063275"/>
    </source>
</evidence>
<dbReference type="GO" id="GO:0006515">
    <property type="term" value="P:protein quality control for misfolded or incompletely synthesized proteins"/>
    <property type="evidence" value="ECO:0007669"/>
    <property type="project" value="UniProtKB-UniRule"/>
</dbReference>
<comment type="catalytic activity">
    <reaction evidence="7 8">
        <text>an N-acyl-L-alpha-aminoacyl-tRNA + H2O = an N-acyl-L-amino acid + a tRNA + H(+)</text>
        <dbReference type="Rhea" id="RHEA:54448"/>
        <dbReference type="Rhea" id="RHEA-COMP:10123"/>
        <dbReference type="Rhea" id="RHEA-COMP:13883"/>
        <dbReference type="ChEBI" id="CHEBI:15377"/>
        <dbReference type="ChEBI" id="CHEBI:15378"/>
        <dbReference type="ChEBI" id="CHEBI:59874"/>
        <dbReference type="ChEBI" id="CHEBI:78442"/>
        <dbReference type="ChEBI" id="CHEBI:138191"/>
        <dbReference type="EC" id="3.1.1.29"/>
    </reaction>
</comment>
<dbReference type="EMBL" id="CP013331">
    <property type="protein sequence ID" value="ALQ39673.1"/>
    <property type="molecule type" value="Genomic_DNA"/>
</dbReference>
<comment type="subcellular location">
    <subcellularLocation>
        <location evidence="7">Cytoplasm</location>
    </subcellularLocation>
</comment>
<dbReference type="NCBIfam" id="TIGR00447">
    <property type="entry name" value="pth"/>
    <property type="match status" value="1"/>
</dbReference>
<feature type="binding site" evidence="7">
    <location>
        <position position="64"/>
    </location>
    <ligand>
        <name>tRNA</name>
        <dbReference type="ChEBI" id="CHEBI:17843"/>
    </ligand>
</feature>
<dbReference type="RefSeq" id="WP_029493175.1">
    <property type="nucleotide sequence ID" value="NZ_ATKF01000050.1"/>
</dbReference>
<dbReference type="AlphaFoldDB" id="A0A0S2ZLM7"/>
<dbReference type="PANTHER" id="PTHR17224">
    <property type="entry name" value="PEPTIDYL-TRNA HYDROLASE"/>
    <property type="match status" value="1"/>
</dbReference>
<sequence length="191" mass="21885">MKVVIGLGNPGKKYEKTRHNIGFIAIDNLRKKLNVNDEREKFQALVSEKNIDGEKVIFLKPQTFMNLSGNSVIEIVNFYKLDPKKDIIVIYDDMDLSFGDIRIREKGSSGGHNGIKSIISHIGEEFIRIKCGIGTKEKGAVEHVLGEFNQTEQKDLEEILEKIYNCVIEMLSVQNLDRIMQKYNKKKENLK</sequence>
<evidence type="ECO:0000256" key="8">
    <source>
        <dbReference type="RuleBase" id="RU000673"/>
    </source>
</evidence>
<feature type="site" description="Stabilizes the basic form of H active site to accept a proton" evidence="7">
    <location>
        <position position="92"/>
    </location>
</feature>
<comment type="similarity">
    <text evidence="5 7 9">Belongs to the PTH family.</text>
</comment>